<dbReference type="InterPro" id="IPR036371">
    <property type="entry name" value="TPK_B1-bd_sf"/>
</dbReference>
<evidence type="ECO:0000256" key="5">
    <source>
        <dbReference type="NCBIfam" id="TIGR01378"/>
    </source>
</evidence>
<dbReference type="Pfam" id="PF04263">
    <property type="entry name" value="TPK_catalytic"/>
    <property type="match status" value="1"/>
</dbReference>
<dbReference type="GO" id="GO:0006772">
    <property type="term" value="P:thiamine metabolic process"/>
    <property type="evidence" value="ECO:0007669"/>
    <property type="project" value="UniProtKB-UniRule"/>
</dbReference>
<evidence type="ECO:0000256" key="3">
    <source>
        <dbReference type="ARBA" id="ARBA00022777"/>
    </source>
</evidence>
<keyword evidence="8" id="KW-1185">Reference proteome</keyword>
<feature type="domain" description="Thiamin pyrophosphokinase thiamin-binding" evidence="6">
    <location>
        <begin position="138"/>
        <end position="204"/>
    </location>
</feature>
<dbReference type="PANTHER" id="PTHR41299">
    <property type="entry name" value="THIAMINE PYROPHOSPHOKINASE"/>
    <property type="match status" value="1"/>
</dbReference>
<dbReference type="InterPro" id="IPR036759">
    <property type="entry name" value="TPK_catalytic_sf"/>
</dbReference>
<evidence type="ECO:0000313" key="7">
    <source>
        <dbReference type="EMBL" id="SDH42098.1"/>
    </source>
</evidence>
<dbReference type="GO" id="GO:0030975">
    <property type="term" value="F:thiamine binding"/>
    <property type="evidence" value="ECO:0007669"/>
    <property type="project" value="InterPro"/>
</dbReference>
<dbReference type="NCBIfam" id="TIGR01378">
    <property type="entry name" value="thi_PPkinase"/>
    <property type="match status" value="1"/>
</dbReference>
<dbReference type="InterPro" id="IPR007373">
    <property type="entry name" value="Thiamin_PyroPKinase_B1-bd"/>
</dbReference>
<keyword evidence="3 7" id="KW-0418">Kinase</keyword>
<protein>
    <recommendedName>
        <fullName evidence="5">Thiamine diphosphokinase</fullName>
        <ecNumber evidence="5">2.7.6.2</ecNumber>
    </recommendedName>
</protein>
<dbReference type="EC" id="2.7.6.2" evidence="5"/>
<name>A0A1G8C9M8_9BACI</name>
<keyword evidence="1" id="KW-0808">Transferase</keyword>
<proteinExistence type="predicted"/>
<dbReference type="PANTHER" id="PTHR41299:SF1">
    <property type="entry name" value="THIAMINE PYROPHOSPHOKINASE"/>
    <property type="match status" value="1"/>
</dbReference>
<evidence type="ECO:0000256" key="1">
    <source>
        <dbReference type="ARBA" id="ARBA00022679"/>
    </source>
</evidence>
<dbReference type="CDD" id="cd07995">
    <property type="entry name" value="TPK"/>
    <property type="match status" value="1"/>
</dbReference>
<evidence type="ECO:0000256" key="4">
    <source>
        <dbReference type="ARBA" id="ARBA00022840"/>
    </source>
</evidence>
<dbReference type="InterPro" id="IPR053149">
    <property type="entry name" value="TPK"/>
</dbReference>
<dbReference type="EMBL" id="FNDK01000005">
    <property type="protein sequence ID" value="SDH42098.1"/>
    <property type="molecule type" value="Genomic_DNA"/>
</dbReference>
<dbReference type="GO" id="GO:0016301">
    <property type="term" value="F:kinase activity"/>
    <property type="evidence" value="ECO:0007669"/>
    <property type="project" value="UniProtKB-KW"/>
</dbReference>
<dbReference type="SMART" id="SM00983">
    <property type="entry name" value="TPK_B1_binding"/>
    <property type="match status" value="1"/>
</dbReference>
<dbReference type="STRING" id="568899.SAMN05192534_105107"/>
<dbReference type="InterPro" id="IPR006282">
    <property type="entry name" value="Thi_PPkinase"/>
</dbReference>
<dbReference type="SUPFAM" id="SSF63862">
    <property type="entry name" value="Thiamin pyrophosphokinase, substrate-binding domain"/>
    <property type="match status" value="1"/>
</dbReference>
<dbReference type="AlphaFoldDB" id="A0A1G8C9M8"/>
<sequence length="213" mass="23545">MRVLLFAGGTMEEDFFSAVTEDDYLIGVDSGAYALIEHGYIPHLAVGDFDSVTPEQKDDILLHSVEWKSCDPVDKDKTDTEIGLESALEKQPHKIVMFGVTGTRLDHTLSNIYLLERACEEGVEAEIIDKHNKLFVAGRYTKIEKDMYSYVSIIPISEKVKGLSLKGFVYPLDNACLERGQTLGISNQIKGAYGEITVKSGHILVVKSSDGKV</sequence>
<keyword evidence="4" id="KW-0067">ATP-binding</keyword>
<evidence type="ECO:0000259" key="6">
    <source>
        <dbReference type="SMART" id="SM00983"/>
    </source>
</evidence>
<evidence type="ECO:0000256" key="2">
    <source>
        <dbReference type="ARBA" id="ARBA00022741"/>
    </source>
</evidence>
<gene>
    <name evidence="7" type="ORF">SAMN05192534_105107</name>
</gene>
<dbReference type="SUPFAM" id="SSF63999">
    <property type="entry name" value="Thiamin pyrophosphokinase, catalytic domain"/>
    <property type="match status" value="1"/>
</dbReference>
<keyword evidence="2" id="KW-0547">Nucleotide-binding</keyword>
<dbReference type="GO" id="GO:0005524">
    <property type="term" value="F:ATP binding"/>
    <property type="evidence" value="ECO:0007669"/>
    <property type="project" value="UniProtKB-KW"/>
</dbReference>
<dbReference type="InterPro" id="IPR007371">
    <property type="entry name" value="TPK_catalytic"/>
</dbReference>
<organism evidence="7 8">
    <name type="scientific">Alteribacillus persepolensis</name>
    <dbReference type="NCBI Taxonomy" id="568899"/>
    <lineage>
        <taxon>Bacteria</taxon>
        <taxon>Bacillati</taxon>
        <taxon>Bacillota</taxon>
        <taxon>Bacilli</taxon>
        <taxon>Bacillales</taxon>
        <taxon>Bacillaceae</taxon>
        <taxon>Alteribacillus</taxon>
    </lineage>
</organism>
<dbReference type="GO" id="GO:0009229">
    <property type="term" value="P:thiamine diphosphate biosynthetic process"/>
    <property type="evidence" value="ECO:0007669"/>
    <property type="project" value="InterPro"/>
</dbReference>
<accession>A0A1G8C9M8</accession>
<dbReference type="Pfam" id="PF04265">
    <property type="entry name" value="TPK_B1_binding"/>
    <property type="match status" value="1"/>
</dbReference>
<dbReference type="GO" id="GO:0004788">
    <property type="term" value="F:thiamine diphosphokinase activity"/>
    <property type="evidence" value="ECO:0007669"/>
    <property type="project" value="UniProtKB-UniRule"/>
</dbReference>
<evidence type="ECO:0000313" key="8">
    <source>
        <dbReference type="Proteomes" id="UP000199163"/>
    </source>
</evidence>
<dbReference type="Gene3D" id="3.40.50.10240">
    <property type="entry name" value="Thiamin pyrophosphokinase, catalytic domain"/>
    <property type="match status" value="1"/>
</dbReference>
<dbReference type="Proteomes" id="UP000199163">
    <property type="component" value="Unassembled WGS sequence"/>
</dbReference>
<reference evidence="7 8" key="1">
    <citation type="submission" date="2016-10" db="EMBL/GenBank/DDBJ databases">
        <authorList>
            <person name="de Groot N.N."/>
        </authorList>
    </citation>
    <scope>NUCLEOTIDE SEQUENCE [LARGE SCALE GENOMIC DNA]</scope>
    <source>
        <strain evidence="7 8">DSM 21632</strain>
    </source>
</reference>